<dbReference type="OrthoDB" id="270602at2759"/>
<proteinExistence type="predicted"/>
<reference evidence="3 4" key="2">
    <citation type="journal article" date="2018" name="PLoS ONE">
        <title>The draft genome of Kipferlia bialata reveals reductive genome evolution in fornicate parasites.</title>
        <authorList>
            <person name="Tanifuji G."/>
            <person name="Takabayashi S."/>
            <person name="Kume K."/>
            <person name="Takagi M."/>
            <person name="Nakayama T."/>
            <person name="Kamikawa R."/>
            <person name="Inagaki Y."/>
            <person name="Hashimoto T."/>
        </authorList>
    </citation>
    <scope>NUCLEOTIDE SEQUENCE [LARGE SCALE GENOMIC DNA]</scope>
    <source>
        <strain evidence="3">NY0173</strain>
    </source>
</reference>
<dbReference type="Proteomes" id="UP000265618">
    <property type="component" value="Unassembled WGS sequence"/>
</dbReference>
<reference evidence="3" key="1">
    <citation type="submission" date="2016-10" db="EMBL/GenBank/DDBJ databases">
        <authorList>
            <person name="Tanifuji G."/>
            <person name="Kume K."/>
            <person name="Nakayama T."/>
            <person name="Takabayashi S."/>
            <person name="Hashimoto T."/>
        </authorList>
    </citation>
    <scope>NUCLEOTIDE SEQUENCE</scope>
    <source>
        <strain evidence="3">NY0173</strain>
    </source>
</reference>
<evidence type="ECO:0000313" key="2">
    <source>
        <dbReference type="EMBL" id="GIQ80194.1"/>
    </source>
</evidence>
<sequence length="403" mass="42649">MSDALIQQFIGVTGADTHSARTYLEMANNDLPNAINLFFDSGPVPSPNPPMVTPSQAPVQPAGQPSRAVPQRGSGGWPQGADQPRPKRRSRTGGIFDSQEEGEEGEGNTYDAGGYASRVQVQAPPKDEGALGIPGAREATAEDSDSDEEGPGAGHAVARTARREADWSGAARSVSGRAPAAGRPRERERAAGAPKAVKAKRLTVRITMYSNGLLCKVGSEERFFAGEEGQAIYADLKQNTFPDAIRELVSAEQTAAHSDKPVKFKIAQTQEEYVVPTTIEPKARPEIQGSGRSLGVPQPTHDADASFLTPVQAPSSDFSPCSVNQSLPTGRVMVVCNGKSHKIPVNPTVHTVGDLLASLTHLGVRPSANPRFVKALSQGEVASDQFHLTIEAAGINNSRIQLV</sequence>
<dbReference type="InterPro" id="IPR009060">
    <property type="entry name" value="UBA-like_sf"/>
</dbReference>
<keyword evidence="4" id="KW-1185">Reference proteome</keyword>
<dbReference type="AlphaFoldDB" id="A0A9K3CWT1"/>
<evidence type="ECO:0000313" key="3">
    <source>
        <dbReference type="EMBL" id="GIQ83885.1"/>
    </source>
</evidence>
<comment type="caution">
    <text evidence="3">The sequence shown here is derived from an EMBL/GenBank/DDBJ whole genome shotgun (WGS) entry which is preliminary data.</text>
</comment>
<dbReference type="CDD" id="cd14348">
    <property type="entry name" value="UBA_p47"/>
    <property type="match status" value="1"/>
</dbReference>
<feature type="region of interest" description="Disordered" evidence="1">
    <location>
        <begin position="284"/>
        <end position="304"/>
    </location>
</feature>
<dbReference type="Gene3D" id="1.10.8.10">
    <property type="entry name" value="DNA helicase RuvA subunit, C-terminal domain"/>
    <property type="match status" value="1"/>
</dbReference>
<evidence type="ECO:0000313" key="4">
    <source>
        <dbReference type="Proteomes" id="UP000265618"/>
    </source>
</evidence>
<dbReference type="SUPFAM" id="SSF46934">
    <property type="entry name" value="UBA-like"/>
    <property type="match status" value="1"/>
</dbReference>
<protein>
    <recommendedName>
        <fullName evidence="5">SEP domain-containing protein</fullName>
    </recommendedName>
</protein>
<name>A0A9K3CWT1_9EUKA</name>
<organism evidence="3 4">
    <name type="scientific">Kipferlia bialata</name>
    <dbReference type="NCBI Taxonomy" id="797122"/>
    <lineage>
        <taxon>Eukaryota</taxon>
        <taxon>Metamonada</taxon>
        <taxon>Carpediemonas-like organisms</taxon>
        <taxon>Kipferlia</taxon>
    </lineage>
</organism>
<dbReference type="Pfam" id="PF14555">
    <property type="entry name" value="UBA_4"/>
    <property type="match status" value="1"/>
</dbReference>
<feature type="compositionally biased region" description="Acidic residues" evidence="1">
    <location>
        <begin position="141"/>
        <end position="150"/>
    </location>
</feature>
<accession>A0A9K3CWT1</accession>
<dbReference type="EMBL" id="BDIP01000120">
    <property type="protein sequence ID" value="GIQ80194.1"/>
    <property type="molecule type" value="Genomic_DNA"/>
</dbReference>
<dbReference type="EMBL" id="BDIP01001219">
    <property type="protein sequence ID" value="GIQ83885.1"/>
    <property type="molecule type" value="Genomic_DNA"/>
</dbReference>
<feature type="region of interest" description="Disordered" evidence="1">
    <location>
        <begin position="40"/>
        <end position="194"/>
    </location>
</feature>
<evidence type="ECO:0000256" key="1">
    <source>
        <dbReference type="SAM" id="MobiDB-lite"/>
    </source>
</evidence>
<evidence type="ECO:0008006" key="5">
    <source>
        <dbReference type="Google" id="ProtNLM"/>
    </source>
</evidence>
<gene>
    <name evidence="2" type="ORF">KIPB_000953</name>
    <name evidence="3" type="ORF">KIPB_005285</name>
</gene>